<evidence type="ECO:0000256" key="4">
    <source>
        <dbReference type="ARBA" id="ARBA00022989"/>
    </source>
</evidence>
<keyword evidence="9" id="KW-1185">Reference proteome</keyword>
<feature type="transmembrane region" description="Helical" evidence="6">
    <location>
        <begin position="393"/>
        <end position="409"/>
    </location>
</feature>
<dbReference type="PANTHER" id="PTHR30619:SF7">
    <property type="entry name" value="BETA-LACTAMASE DOMAIN PROTEIN"/>
    <property type="match status" value="1"/>
</dbReference>
<keyword evidence="4 6" id="KW-1133">Transmembrane helix</keyword>
<keyword evidence="2" id="KW-1003">Cell membrane</keyword>
<gene>
    <name evidence="8" type="ORF">QIA18_03245</name>
</gene>
<organism evidence="8 9">
    <name type="scientific">Borreliella carolinensis</name>
    <dbReference type="NCBI Taxonomy" id="478174"/>
    <lineage>
        <taxon>Bacteria</taxon>
        <taxon>Pseudomonadati</taxon>
        <taxon>Spirochaetota</taxon>
        <taxon>Spirochaetia</taxon>
        <taxon>Spirochaetales</taxon>
        <taxon>Borreliaceae</taxon>
        <taxon>Borreliella</taxon>
    </lineage>
</organism>
<evidence type="ECO:0000256" key="2">
    <source>
        <dbReference type="ARBA" id="ARBA00022475"/>
    </source>
</evidence>
<feature type="transmembrane region" description="Helical" evidence="6">
    <location>
        <begin position="303"/>
        <end position="322"/>
    </location>
</feature>
<comment type="subcellular location">
    <subcellularLocation>
        <location evidence="1">Cell membrane</location>
        <topology evidence="1">Multi-pass membrane protein</topology>
    </subcellularLocation>
</comment>
<dbReference type="InterPro" id="IPR052159">
    <property type="entry name" value="Competence_DNA_uptake"/>
</dbReference>
<dbReference type="Proteomes" id="UP001304851">
    <property type="component" value="Chromosome"/>
</dbReference>
<feature type="transmembrane region" description="Helical" evidence="6">
    <location>
        <begin position="16"/>
        <end position="35"/>
    </location>
</feature>
<keyword evidence="3 6" id="KW-0812">Transmembrane</keyword>
<evidence type="ECO:0000256" key="5">
    <source>
        <dbReference type="ARBA" id="ARBA00023136"/>
    </source>
</evidence>
<keyword evidence="5 6" id="KW-0472">Membrane</keyword>
<dbReference type="InterPro" id="IPR004477">
    <property type="entry name" value="ComEC_N"/>
</dbReference>
<protein>
    <submittedName>
        <fullName evidence="8">ComEC/Rec2 family competence protein</fullName>
    </submittedName>
</protein>
<dbReference type="Pfam" id="PF03772">
    <property type="entry name" value="Competence"/>
    <property type="match status" value="1"/>
</dbReference>
<accession>A0ABY9E4A8</accession>
<evidence type="ECO:0000313" key="9">
    <source>
        <dbReference type="Proteomes" id="UP001304851"/>
    </source>
</evidence>
<proteinExistence type="predicted"/>
<dbReference type="RefSeq" id="WP_301341721.1">
    <property type="nucleotide sequence ID" value="NZ_CP124072.1"/>
</dbReference>
<feature type="transmembrane region" description="Helical" evidence="6">
    <location>
        <begin position="245"/>
        <end position="267"/>
    </location>
</feature>
<feature type="transmembrane region" description="Helical" evidence="6">
    <location>
        <begin position="334"/>
        <end position="355"/>
    </location>
</feature>
<feature type="transmembrane region" description="Helical" evidence="6">
    <location>
        <begin position="209"/>
        <end position="233"/>
    </location>
</feature>
<dbReference type="NCBIfam" id="TIGR00360">
    <property type="entry name" value="ComEC_N-term"/>
    <property type="match status" value="1"/>
</dbReference>
<evidence type="ECO:0000313" key="8">
    <source>
        <dbReference type="EMBL" id="WKC90960.1"/>
    </source>
</evidence>
<feature type="transmembrane region" description="Helical" evidence="6">
    <location>
        <begin position="41"/>
        <end position="61"/>
    </location>
</feature>
<feature type="domain" description="ComEC/Rec2-related protein" evidence="7">
    <location>
        <begin position="157"/>
        <end position="409"/>
    </location>
</feature>
<evidence type="ECO:0000259" key="7">
    <source>
        <dbReference type="Pfam" id="PF03772"/>
    </source>
</evidence>
<dbReference type="EMBL" id="CP124072">
    <property type="protein sequence ID" value="WKC90960.1"/>
    <property type="molecule type" value="Genomic_DNA"/>
</dbReference>
<name>A0ABY9E4A8_9SPIR</name>
<feature type="transmembrane region" description="Helical" evidence="6">
    <location>
        <begin position="176"/>
        <end position="203"/>
    </location>
</feature>
<reference evidence="8" key="1">
    <citation type="submission" date="2023-04" db="EMBL/GenBank/DDBJ databases">
        <title>Genome sequencing of multiple Borrelia sensu lato isolates spanning a world-wide range of genetic and epidemiological diversity.</title>
        <authorList>
            <person name="Mongodin E.F."/>
            <person name="Fraser C.M."/>
            <person name="Rudenko N."/>
            <person name="Golovchenko M."/>
            <person name="Margos G."/>
            <person name="Fingerle V."/>
            <person name="Marques A."/>
            <person name="Kawabata H."/>
            <person name="Lopes de Carvalho I."/>
            <person name="Norte C."/>
            <person name="Nuncio S."/>
            <person name="Schutzer S.E."/>
            <person name="Luft B."/>
            <person name="Qiu W."/>
            <person name="Casjens S.R."/>
        </authorList>
    </citation>
    <scope>NUCLEOTIDE SEQUENCE [LARGE SCALE GENOMIC DNA]</scope>
    <source>
        <strain evidence="8">SCGT-18</strain>
    </source>
</reference>
<dbReference type="PANTHER" id="PTHR30619">
    <property type="entry name" value="DNA INTERNALIZATION/COMPETENCE PROTEIN COMEC/REC2"/>
    <property type="match status" value="1"/>
</dbReference>
<evidence type="ECO:0000256" key="1">
    <source>
        <dbReference type="ARBA" id="ARBA00004651"/>
    </source>
</evidence>
<sequence>MILIFVLISLNLSIQYYLKLNLIYFNTILALFFILKNNKHLALSFIFCTIFLLGFQARLNFKTFKKNIYQITNIKNFKKHSKTIIEAIDNESNIYKFSFKNIENIYKIGDIIKIENQKIKLIKRPFFAKLRGKYTNTLNNFFTILNPSYSHFSKAIVLNIKSEITKYEKTLFQNAGIAHILVVSGLHFYLISLISYYLLLIITNEKLKYLILSIILLNYLILTGFAPSTLRAFLMTESLIIYKLIYGKINLISCTSISFIINAFLFPETLNSIGFKISYLATIGISASVHLKNRYGLNRLTSSMLTTFFIQIFTSPVIYVNNFDLTPISILSNLIIIPLILIFLTITILSLITYFSSLNLFFPLDLINAYIFQTIKITATFFSKFFVVKHHQIPIFLILSILLITYIIYNNETKKIKII</sequence>
<evidence type="ECO:0000256" key="6">
    <source>
        <dbReference type="SAM" id="Phobius"/>
    </source>
</evidence>
<evidence type="ECO:0000256" key="3">
    <source>
        <dbReference type="ARBA" id="ARBA00022692"/>
    </source>
</evidence>